<dbReference type="Pfam" id="PF00067">
    <property type="entry name" value="p450"/>
    <property type="match status" value="1"/>
</dbReference>
<dbReference type="InterPro" id="IPR036396">
    <property type="entry name" value="Cyt_P450_sf"/>
</dbReference>
<evidence type="ECO:0000256" key="5">
    <source>
        <dbReference type="ARBA" id="ARBA00023033"/>
    </source>
</evidence>
<dbReference type="CDD" id="cd11065">
    <property type="entry name" value="CYP64-like"/>
    <property type="match status" value="1"/>
</dbReference>
<keyword evidence="2 6" id="KW-0479">Metal-binding</keyword>
<evidence type="ECO:0000313" key="10">
    <source>
        <dbReference type="Proteomes" id="UP001239445"/>
    </source>
</evidence>
<organism evidence="9 10">
    <name type="scientific">Echria macrotheca</name>
    <dbReference type="NCBI Taxonomy" id="438768"/>
    <lineage>
        <taxon>Eukaryota</taxon>
        <taxon>Fungi</taxon>
        <taxon>Dikarya</taxon>
        <taxon>Ascomycota</taxon>
        <taxon>Pezizomycotina</taxon>
        <taxon>Sordariomycetes</taxon>
        <taxon>Sordariomycetidae</taxon>
        <taxon>Sordariales</taxon>
        <taxon>Schizotheciaceae</taxon>
        <taxon>Echria</taxon>
    </lineage>
</organism>
<protein>
    <submittedName>
        <fullName evidence="9">Cytochrome</fullName>
    </submittedName>
</protein>
<keyword evidence="10" id="KW-1185">Reference proteome</keyword>
<comment type="caution">
    <text evidence="9">The sequence shown here is derived from an EMBL/GenBank/DDBJ whole genome shotgun (WGS) entry which is preliminary data.</text>
</comment>
<dbReference type="InterPro" id="IPR001128">
    <property type="entry name" value="Cyt_P450"/>
</dbReference>
<dbReference type="PROSITE" id="PS00086">
    <property type="entry name" value="CYTOCHROME_P450"/>
    <property type="match status" value="1"/>
</dbReference>
<dbReference type="SUPFAM" id="SSF48264">
    <property type="entry name" value="Cytochrome P450"/>
    <property type="match status" value="1"/>
</dbReference>
<evidence type="ECO:0000256" key="4">
    <source>
        <dbReference type="ARBA" id="ARBA00023004"/>
    </source>
</evidence>
<keyword evidence="8" id="KW-0472">Membrane</keyword>
<gene>
    <name evidence="9" type="ORF">QBC47DRAFT_348339</name>
</gene>
<dbReference type="GO" id="GO:0005506">
    <property type="term" value="F:iron ion binding"/>
    <property type="evidence" value="ECO:0007669"/>
    <property type="project" value="InterPro"/>
</dbReference>
<dbReference type="PANTHER" id="PTHR46300:SF2">
    <property type="entry name" value="CYTOCHROME P450 MONOOXYGENASE ALNH-RELATED"/>
    <property type="match status" value="1"/>
</dbReference>
<keyword evidence="4 6" id="KW-0408">Iron</keyword>
<sequence length="544" mass="61140">MTSPWQHEAVSAFRTNHPWLFYAAASATTSLVLLVSLFLFLVEYFKPVGKRRGINGKPPILPPGPKGIPLLGNMLDMKEAVVDPYGKLFHDLKAHGEMATLHLGSKTWILLNSSRVCAELIAKRGSATNDRAPSPVISGILSHGDRRSLLMSADKWAEPRRVYHSLLSGTALRTYGAFQELESVQLLAEYLINPEKWHRHHLRYANGVIVRIALGERIRKSSRELRDLQLVVGRFITSVGMSIVDWFPDLARLPRFLQLGRGHWEGMDAWNYEVYSAWWAPARDKVLRGVAPPSFVRDTLLNRETGYTGDDDDALYVAMQLIEAGSDTTREALNVMVMAAITSPEPFARARREIDAVCGSDGDARLPVMEDMERLRYVCALAKEVLRWRPLFLLTPDHTATKDIEFEGYMFPAGVSFVINEVAVATECEEPDKFEPERWMDGHEMDILHGSWAFGGGRRVCVGYRLAQRSLFITISRLVQCFDFEANGPYDSRVLNPHTTEEPFPVKVTVRNQAYARLVGKEAVKAGVWEDAHGEEGSDETVDS</sequence>
<evidence type="ECO:0000313" key="9">
    <source>
        <dbReference type="EMBL" id="KAK1753009.1"/>
    </source>
</evidence>
<feature type="transmembrane region" description="Helical" evidence="8">
    <location>
        <begin position="20"/>
        <end position="42"/>
    </location>
</feature>
<evidence type="ECO:0000256" key="3">
    <source>
        <dbReference type="ARBA" id="ARBA00023002"/>
    </source>
</evidence>
<dbReference type="InterPro" id="IPR050364">
    <property type="entry name" value="Cytochrome_P450_fung"/>
</dbReference>
<comment type="similarity">
    <text evidence="1 7">Belongs to the cytochrome P450 family.</text>
</comment>
<dbReference type="InterPro" id="IPR017972">
    <property type="entry name" value="Cyt_P450_CS"/>
</dbReference>
<dbReference type="Gene3D" id="1.10.630.10">
    <property type="entry name" value="Cytochrome P450"/>
    <property type="match status" value="1"/>
</dbReference>
<dbReference type="PRINTS" id="PR00385">
    <property type="entry name" value="P450"/>
</dbReference>
<reference evidence="9" key="1">
    <citation type="submission" date="2023-06" db="EMBL/GenBank/DDBJ databases">
        <title>Genome-scale phylogeny and comparative genomics of the fungal order Sordariales.</title>
        <authorList>
            <consortium name="Lawrence Berkeley National Laboratory"/>
            <person name="Hensen N."/>
            <person name="Bonometti L."/>
            <person name="Westerberg I."/>
            <person name="Brannstrom I.O."/>
            <person name="Guillou S."/>
            <person name="Cros-Aarteil S."/>
            <person name="Calhoun S."/>
            <person name="Haridas S."/>
            <person name="Kuo A."/>
            <person name="Mondo S."/>
            <person name="Pangilinan J."/>
            <person name="Riley R."/>
            <person name="Labutti K."/>
            <person name="Andreopoulos B."/>
            <person name="Lipzen A."/>
            <person name="Chen C."/>
            <person name="Yanf M."/>
            <person name="Daum C."/>
            <person name="Ng V."/>
            <person name="Clum A."/>
            <person name="Steindorff A."/>
            <person name="Ohm R."/>
            <person name="Martin F."/>
            <person name="Silar P."/>
            <person name="Natvig D."/>
            <person name="Lalanne C."/>
            <person name="Gautier V."/>
            <person name="Ament-Velasquez S.L."/>
            <person name="Kruys A."/>
            <person name="Hutchinson M.I."/>
            <person name="Powell A.J."/>
            <person name="Barry K."/>
            <person name="Miller A.N."/>
            <person name="Grigoriev I.V."/>
            <person name="Debuchy R."/>
            <person name="Gladieux P."/>
            <person name="Thoren M.H."/>
            <person name="Johannesson H."/>
        </authorList>
    </citation>
    <scope>NUCLEOTIDE SEQUENCE</scope>
    <source>
        <strain evidence="9">PSN4</strain>
    </source>
</reference>
<dbReference type="PRINTS" id="PR00463">
    <property type="entry name" value="EP450I"/>
</dbReference>
<keyword evidence="6 7" id="KW-0349">Heme</keyword>
<proteinExistence type="inferred from homology"/>
<dbReference type="Proteomes" id="UP001239445">
    <property type="component" value="Unassembled WGS sequence"/>
</dbReference>
<dbReference type="GO" id="GO:0016705">
    <property type="term" value="F:oxidoreductase activity, acting on paired donors, with incorporation or reduction of molecular oxygen"/>
    <property type="evidence" value="ECO:0007669"/>
    <property type="project" value="InterPro"/>
</dbReference>
<dbReference type="PANTHER" id="PTHR46300">
    <property type="entry name" value="P450, PUTATIVE (EUROFUNG)-RELATED-RELATED"/>
    <property type="match status" value="1"/>
</dbReference>
<feature type="binding site" description="axial binding residue" evidence="6">
    <location>
        <position position="461"/>
    </location>
    <ligand>
        <name>heme</name>
        <dbReference type="ChEBI" id="CHEBI:30413"/>
    </ligand>
    <ligandPart>
        <name>Fe</name>
        <dbReference type="ChEBI" id="CHEBI:18248"/>
    </ligandPart>
</feature>
<dbReference type="EMBL" id="MU839838">
    <property type="protein sequence ID" value="KAK1753009.1"/>
    <property type="molecule type" value="Genomic_DNA"/>
</dbReference>
<dbReference type="GO" id="GO:0020037">
    <property type="term" value="F:heme binding"/>
    <property type="evidence" value="ECO:0007669"/>
    <property type="project" value="InterPro"/>
</dbReference>
<keyword evidence="8" id="KW-0812">Transmembrane</keyword>
<evidence type="ECO:0000256" key="1">
    <source>
        <dbReference type="ARBA" id="ARBA00010617"/>
    </source>
</evidence>
<keyword evidence="8" id="KW-1133">Transmembrane helix</keyword>
<evidence type="ECO:0000256" key="7">
    <source>
        <dbReference type="RuleBase" id="RU000461"/>
    </source>
</evidence>
<name>A0AAJ0B792_9PEZI</name>
<dbReference type="InterPro" id="IPR002401">
    <property type="entry name" value="Cyt_P450_E_grp-I"/>
</dbReference>
<keyword evidence="3 7" id="KW-0560">Oxidoreductase</keyword>
<evidence type="ECO:0000256" key="2">
    <source>
        <dbReference type="ARBA" id="ARBA00022723"/>
    </source>
</evidence>
<keyword evidence="5 7" id="KW-0503">Monooxygenase</keyword>
<dbReference type="GO" id="GO:0004497">
    <property type="term" value="F:monooxygenase activity"/>
    <property type="evidence" value="ECO:0007669"/>
    <property type="project" value="UniProtKB-KW"/>
</dbReference>
<evidence type="ECO:0000256" key="8">
    <source>
        <dbReference type="SAM" id="Phobius"/>
    </source>
</evidence>
<comment type="cofactor">
    <cofactor evidence="6">
        <name>heme</name>
        <dbReference type="ChEBI" id="CHEBI:30413"/>
    </cofactor>
</comment>
<evidence type="ECO:0000256" key="6">
    <source>
        <dbReference type="PIRSR" id="PIRSR602401-1"/>
    </source>
</evidence>
<dbReference type="AlphaFoldDB" id="A0AAJ0B792"/>
<accession>A0AAJ0B792</accession>